<reference evidence="2 3" key="1">
    <citation type="submission" date="2017-12" db="EMBL/GenBank/DDBJ databases">
        <authorList>
            <person name="Pombert J.-F."/>
            <person name="Haag K.L."/>
            <person name="Ebert D."/>
        </authorList>
    </citation>
    <scope>NUCLEOTIDE SEQUENCE [LARGE SCALE GENOMIC DNA]</scope>
    <source>
        <strain evidence="2">BE-OM-2</strain>
    </source>
</reference>
<feature type="transmembrane region" description="Helical" evidence="1">
    <location>
        <begin position="633"/>
        <end position="654"/>
    </location>
</feature>
<evidence type="ECO:0000256" key="1">
    <source>
        <dbReference type="SAM" id="Phobius"/>
    </source>
</evidence>
<keyword evidence="1" id="KW-0472">Membrane</keyword>
<organism evidence="2 3">
    <name type="scientific">Hamiltosporidium magnivora</name>
    <dbReference type="NCBI Taxonomy" id="148818"/>
    <lineage>
        <taxon>Eukaryota</taxon>
        <taxon>Fungi</taxon>
        <taxon>Fungi incertae sedis</taxon>
        <taxon>Microsporidia</taxon>
        <taxon>Dubosqiidae</taxon>
        <taxon>Hamiltosporidium</taxon>
    </lineage>
</organism>
<dbReference type="EMBL" id="PITI01000655">
    <property type="protein sequence ID" value="TBU05247.1"/>
    <property type="molecule type" value="Genomic_DNA"/>
</dbReference>
<comment type="caution">
    <text evidence="2">The sequence shown here is derived from an EMBL/GenBank/DDBJ whole genome shotgun (WGS) entry which is preliminary data.</text>
</comment>
<gene>
    <name evidence="2" type="ORF">CWI36_0655p0040</name>
</gene>
<dbReference type="VEuPathDB" id="MicrosporidiaDB:CWI36_0655p0040"/>
<dbReference type="VEuPathDB" id="MicrosporidiaDB:CWI39_2164p0020"/>
<dbReference type="AlphaFoldDB" id="A0A4Q9LBP5"/>
<protein>
    <submittedName>
        <fullName evidence="2">Uncharacterized protein</fullName>
    </submittedName>
</protein>
<keyword evidence="1" id="KW-1133">Transmembrane helix</keyword>
<dbReference type="Proteomes" id="UP000291404">
    <property type="component" value="Unassembled WGS sequence"/>
</dbReference>
<evidence type="ECO:0000313" key="3">
    <source>
        <dbReference type="Proteomes" id="UP000291404"/>
    </source>
</evidence>
<accession>A0A4Q9LBP5</accession>
<name>A0A4Q9LBP5_9MICR</name>
<evidence type="ECO:0000313" key="2">
    <source>
        <dbReference type="EMBL" id="TBU05247.1"/>
    </source>
</evidence>
<sequence>MFNGKSKEQSLYSTVNLIKNIFKNLKRNTPLMHVCEICNTEFVCYDGVYVCQSGHTQALTQEVNEEVLAISRNAFSSKHIKETNDYVLEGKPPIYKKLLAFIISYKELKKCLQFESDTYLKIYLKMCNFDPAMSRKCTLTFRFSYLVDVLYYSKRVHEEKKGKTFFYSSFRKFIDKIPFQIFLEQIEKEYRISLKDDTYVLITGRDVRSAKNCHIFVKYLGNARYPYKYMYDHKVDKFLLKPKEEIERIKKRNKIIKSIIRRNKRRKNKIPLNEKLKILSIPKRKLDSDLRHREIFRKGIRRDFEMQNTYFNEISRIFGIEVTEDLNIQYHKFYSMLDHRYIVFIPEFEICGFLYVYLSHKKIPFNEKAAIENLKKRGLLNDLNPESYLNSLKIKGYFASDKSLVEFAEKPVEKEIKDCELDDEDIYENLKTLMCSFLFLSKRIFDHFCSKVITLINNSYSRAANRRFWRSYYRSSLEVKPEEDGERHIITTCLTDTCTLIDTSVYINPRDKCLSKNKEISEKEIGKVVVCYEEDTRKEKPRSAWKKNIEIEISKLILCKDLVEKTRKQSKLFTSETKSLQKIMRKLNLNVKSVTDLSEALVKKNESLDVYEKKITDHESRKQFRKENWMFKLFWVGSIVGYSSVLNLNVWLVVTKI</sequence>
<proteinExistence type="predicted"/>
<keyword evidence="3" id="KW-1185">Reference proteome</keyword>
<keyword evidence="1" id="KW-0812">Transmembrane</keyword>